<dbReference type="InterPro" id="IPR006204">
    <property type="entry name" value="GHMP_kinase_N_dom"/>
</dbReference>
<proteinExistence type="predicted"/>
<dbReference type="PRINTS" id="PR00959">
    <property type="entry name" value="MEVGALKINASE"/>
</dbReference>
<feature type="domain" description="GHMP kinase C-terminal" evidence="11">
    <location>
        <begin position="222"/>
        <end position="300"/>
    </location>
</feature>
<evidence type="ECO:0000259" key="10">
    <source>
        <dbReference type="Pfam" id="PF00288"/>
    </source>
</evidence>
<evidence type="ECO:0000256" key="3">
    <source>
        <dbReference type="ARBA" id="ARBA00022679"/>
    </source>
</evidence>
<evidence type="ECO:0000313" key="12">
    <source>
        <dbReference type="EMBL" id="MBP1041776.1"/>
    </source>
</evidence>
<keyword evidence="6" id="KW-0067">ATP-binding</keyword>
<dbReference type="PANTHER" id="PTHR43290">
    <property type="entry name" value="MEVALONATE KINASE"/>
    <property type="match status" value="1"/>
</dbReference>
<reference evidence="12" key="1">
    <citation type="submission" date="2020-12" db="EMBL/GenBank/DDBJ databases">
        <title>Vagococcus allomyrinae sp. nov. and Enterococcus lavae sp. nov., isolated from the larvae of Allomyrina dichotoma.</title>
        <authorList>
            <person name="Lee S.D."/>
        </authorList>
    </citation>
    <scope>NUCLEOTIDE SEQUENCE</scope>
    <source>
        <strain evidence="12">BWB3-3</strain>
    </source>
</reference>
<dbReference type="InterPro" id="IPR036554">
    <property type="entry name" value="GHMP_kinase_C_sf"/>
</dbReference>
<evidence type="ECO:0000256" key="5">
    <source>
        <dbReference type="ARBA" id="ARBA00022777"/>
    </source>
</evidence>
<feature type="domain" description="GHMP kinase N-terminal" evidence="10">
    <location>
        <begin position="70"/>
        <end position="147"/>
    </location>
</feature>
<dbReference type="GO" id="GO:0005829">
    <property type="term" value="C:cytosol"/>
    <property type="evidence" value="ECO:0007669"/>
    <property type="project" value="TreeGrafter"/>
</dbReference>
<dbReference type="Gene3D" id="3.30.230.10">
    <property type="match status" value="1"/>
</dbReference>
<keyword evidence="8" id="KW-0443">Lipid metabolism</keyword>
<dbReference type="InterPro" id="IPR013750">
    <property type="entry name" value="GHMP_kinase_C_dom"/>
</dbReference>
<protein>
    <submittedName>
        <fullName evidence="12">Mevalonate kinase</fullName>
        <ecNumber evidence="12">2.7.1.36</ecNumber>
    </submittedName>
</protein>
<dbReference type="InterPro" id="IPR006205">
    <property type="entry name" value="Mev_gal_kin"/>
</dbReference>
<accession>A0A940P8U3</accession>
<comment type="pathway">
    <text evidence="9">Isoprenoid biosynthesis; isopentenyl diphosphate biosynthesis via mevalonate pathway; isopentenyl diphosphate from (R)-mevalonate: step 1/3.</text>
</comment>
<evidence type="ECO:0000256" key="2">
    <source>
        <dbReference type="ARBA" id="ARBA00022516"/>
    </source>
</evidence>
<dbReference type="EMBL" id="JAEEGA010000007">
    <property type="protein sequence ID" value="MBP1041776.1"/>
    <property type="molecule type" value="Genomic_DNA"/>
</dbReference>
<keyword evidence="2" id="KW-0444">Lipid biosynthesis</keyword>
<evidence type="ECO:0000256" key="7">
    <source>
        <dbReference type="ARBA" id="ARBA00022842"/>
    </source>
</evidence>
<dbReference type="Gene3D" id="3.30.70.890">
    <property type="entry name" value="GHMP kinase, C-terminal domain"/>
    <property type="match status" value="1"/>
</dbReference>
<keyword evidence="3 12" id="KW-0808">Transferase</keyword>
<keyword evidence="7" id="KW-0460">Magnesium</keyword>
<dbReference type="GO" id="GO:0019287">
    <property type="term" value="P:isopentenyl diphosphate biosynthetic process, mevalonate pathway"/>
    <property type="evidence" value="ECO:0007669"/>
    <property type="project" value="TreeGrafter"/>
</dbReference>
<gene>
    <name evidence="12" type="primary">mvk</name>
    <name evidence="12" type="ORF">I6N95_12225</name>
</gene>
<evidence type="ECO:0000256" key="9">
    <source>
        <dbReference type="ARBA" id="ARBA00029438"/>
    </source>
</evidence>
<evidence type="ECO:0000256" key="4">
    <source>
        <dbReference type="ARBA" id="ARBA00022741"/>
    </source>
</evidence>
<keyword evidence="1" id="KW-0963">Cytoplasm</keyword>
<dbReference type="SUPFAM" id="SSF55060">
    <property type="entry name" value="GHMP Kinase, C-terminal domain"/>
    <property type="match status" value="1"/>
</dbReference>
<dbReference type="InterPro" id="IPR014721">
    <property type="entry name" value="Ribsml_uS5_D2-typ_fold_subgr"/>
</dbReference>
<organism evidence="12 13">
    <name type="scientific">Vagococcus allomyrinae</name>
    <dbReference type="NCBI Taxonomy" id="2794353"/>
    <lineage>
        <taxon>Bacteria</taxon>
        <taxon>Bacillati</taxon>
        <taxon>Bacillota</taxon>
        <taxon>Bacilli</taxon>
        <taxon>Lactobacillales</taxon>
        <taxon>Enterococcaceae</taxon>
        <taxon>Vagococcus</taxon>
    </lineage>
</organism>
<evidence type="ECO:0000313" key="13">
    <source>
        <dbReference type="Proteomes" id="UP000674938"/>
    </source>
</evidence>
<evidence type="ECO:0000256" key="8">
    <source>
        <dbReference type="ARBA" id="ARBA00023098"/>
    </source>
</evidence>
<dbReference type="Pfam" id="PF00288">
    <property type="entry name" value="GHMP_kinases_N"/>
    <property type="match status" value="1"/>
</dbReference>
<sequence>MSTQGIGYANGKIILMGEHSVVYGEPSVAIPFPATQIKTTVQAAEGETTIECLFYKGLLNDMPELLESLKAVIQVSLDRLGQNESLSINIDSTIPAERGMGSSAAVAVATTRGIYDFYKQALSHEELLEIVDISEKIAHGNPSGLDALMTSSSTPYYYIKGQPVTPIELRLAAVLVVADTGKTGQTKEAVASIGEKIRGKNKALYQRKITELGRLAKDSKDYLSHNQPEQLGLAMNQAQNLLSELGVSSLELDALVVSALSHNALGAKLTGGGRGGCMIALARNLNEAQEIATALEEAGAKATWLYEMSGD</sequence>
<dbReference type="AlphaFoldDB" id="A0A940P8U3"/>
<keyword evidence="4" id="KW-0547">Nucleotide-binding</keyword>
<name>A0A940P8U3_9ENTE</name>
<dbReference type="Pfam" id="PF08544">
    <property type="entry name" value="GHMP_kinases_C"/>
    <property type="match status" value="1"/>
</dbReference>
<dbReference type="EC" id="2.7.1.36" evidence="12"/>
<dbReference type="PANTHER" id="PTHR43290:SF2">
    <property type="entry name" value="MEVALONATE KINASE"/>
    <property type="match status" value="1"/>
</dbReference>
<comment type="caution">
    <text evidence="12">The sequence shown here is derived from an EMBL/GenBank/DDBJ whole genome shotgun (WGS) entry which is preliminary data.</text>
</comment>
<evidence type="ECO:0000256" key="1">
    <source>
        <dbReference type="ARBA" id="ARBA00022490"/>
    </source>
</evidence>
<dbReference type="GO" id="GO:0005524">
    <property type="term" value="F:ATP binding"/>
    <property type="evidence" value="ECO:0007669"/>
    <property type="project" value="UniProtKB-KW"/>
</dbReference>
<dbReference type="NCBIfam" id="TIGR00549">
    <property type="entry name" value="mevalon_kin"/>
    <property type="match status" value="1"/>
</dbReference>
<evidence type="ECO:0000259" key="11">
    <source>
        <dbReference type="Pfam" id="PF08544"/>
    </source>
</evidence>
<dbReference type="Proteomes" id="UP000674938">
    <property type="component" value="Unassembled WGS sequence"/>
</dbReference>
<dbReference type="InterPro" id="IPR020568">
    <property type="entry name" value="Ribosomal_Su5_D2-typ_SF"/>
</dbReference>
<keyword evidence="13" id="KW-1185">Reference proteome</keyword>
<evidence type="ECO:0000256" key="6">
    <source>
        <dbReference type="ARBA" id="ARBA00022840"/>
    </source>
</evidence>
<keyword evidence="5 12" id="KW-0418">Kinase</keyword>
<dbReference type="GO" id="GO:0004496">
    <property type="term" value="F:mevalonate kinase activity"/>
    <property type="evidence" value="ECO:0007669"/>
    <property type="project" value="UniProtKB-EC"/>
</dbReference>
<dbReference type="SUPFAM" id="SSF54211">
    <property type="entry name" value="Ribosomal protein S5 domain 2-like"/>
    <property type="match status" value="1"/>
</dbReference>